<comment type="subcellular location">
    <subcellularLocation>
        <location evidence="5">Cell membrane</location>
        <topology evidence="5">Multi-pass membrane protein</topology>
    </subcellularLocation>
    <subcellularLocation>
        <location evidence="1">Membrane</location>
        <topology evidence="1">Multi-pass membrane protein</topology>
    </subcellularLocation>
</comment>
<organism evidence="7 8">
    <name type="scientific">Bowmanella dokdonensis</name>
    <dbReference type="NCBI Taxonomy" id="751969"/>
    <lineage>
        <taxon>Bacteria</taxon>
        <taxon>Pseudomonadati</taxon>
        <taxon>Pseudomonadota</taxon>
        <taxon>Gammaproteobacteria</taxon>
        <taxon>Alteromonadales</taxon>
        <taxon>Alteromonadaceae</taxon>
        <taxon>Bowmanella</taxon>
    </lineage>
</organism>
<keyword evidence="2 5" id="KW-0812">Transmembrane</keyword>
<evidence type="ECO:0000256" key="5">
    <source>
        <dbReference type="RuleBase" id="RU000471"/>
    </source>
</evidence>
<feature type="transmembrane region" description="Helical" evidence="6">
    <location>
        <begin position="101"/>
        <end position="121"/>
    </location>
</feature>
<feature type="transmembrane region" description="Helical" evidence="6">
    <location>
        <begin position="193"/>
        <end position="212"/>
    </location>
</feature>
<keyword evidence="4 6" id="KW-0472">Membrane</keyword>
<feature type="transmembrane region" description="Helical" evidence="6">
    <location>
        <begin position="40"/>
        <end position="57"/>
    </location>
</feature>
<dbReference type="InterPro" id="IPR001694">
    <property type="entry name" value="NADH_UbQ_OxRdtase_su1/FPO"/>
</dbReference>
<reference evidence="7" key="1">
    <citation type="submission" date="2021-03" db="EMBL/GenBank/DDBJ databases">
        <title>novel species isolated from a fishpond in China.</title>
        <authorList>
            <person name="Lu H."/>
            <person name="Cai Z."/>
        </authorList>
    </citation>
    <scope>NUCLEOTIDE SEQUENCE</scope>
    <source>
        <strain evidence="7">JCM 30855</strain>
    </source>
</reference>
<proteinExistence type="inferred from homology"/>
<evidence type="ECO:0000256" key="3">
    <source>
        <dbReference type="ARBA" id="ARBA00022989"/>
    </source>
</evidence>
<comment type="caution">
    <text evidence="7">The sequence shown here is derived from an EMBL/GenBank/DDBJ whole genome shotgun (WGS) entry which is preliminary data.</text>
</comment>
<feature type="transmembrane region" description="Helical" evidence="6">
    <location>
        <begin position="218"/>
        <end position="236"/>
    </location>
</feature>
<dbReference type="AlphaFoldDB" id="A0A939IQ61"/>
<dbReference type="EMBL" id="JAFKCV010000002">
    <property type="protein sequence ID" value="MBN7824282.1"/>
    <property type="molecule type" value="Genomic_DNA"/>
</dbReference>
<dbReference type="GO" id="GO:0003954">
    <property type="term" value="F:NADH dehydrogenase activity"/>
    <property type="evidence" value="ECO:0007669"/>
    <property type="project" value="TreeGrafter"/>
</dbReference>
<gene>
    <name evidence="7" type="ORF">J0A66_03480</name>
</gene>
<comment type="similarity">
    <text evidence="5">Belongs to the complex I subunit 1 family.</text>
</comment>
<dbReference type="GO" id="GO:0009060">
    <property type="term" value="P:aerobic respiration"/>
    <property type="evidence" value="ECO:0007669"/>
    <property type="project" value="TreeGrafter"/>
</dbReference>
<evidence type="ECO:0000256" key="6">
    <source>
        <dbReference type="SAM" id="Phobius"/>
    </source>
</evidence>
<feature type="transmembrane region" description="Helical" evidence="6">
    <location>
        <begin position="69"/>
        <end position="89"/>
    </location>
</feature>
<evidence type="ECO:0000256" key="1">
    <source>
        <dbReference type="ARBA" id="ARBA00004141"/>
    </source>
</evidence>
<dbReference type="PANTHER" id="PTHR11432">
    <property type="entry name" value="NADH DEHYDROGENASE SUBUNIT 1"/>
    <property type="match status" value="1"/>
</dbReference>
<name>A0A939IQ61_9ALTE</name>
<evidence type="ECO:0000313" key="7">
    <source>
        <dbReference type="EMBL" id="MBN7824282.1"/>
    </source>
</evidence>
<dbReference type="PANTHER" id="PTHR11432:SF3">
    <property type="entry name" value="NADH-UBIQUINONE OXIDOREDUCTASE CHAIN 1"/>
    <property type="match status" value="1"/>
</dbReference>
<accession>A0A939IQ61</accession>
<keyword evidence="3 6" id="KW-1133">Transmembrane helix</keyword>
<feature type="transmembrane region" description="Helical" evidence="6">
    <location>
        <begin position="248"/>
        <end position="272"/>
    </location>
</feature>
<keyword evidence="8" id="KW-1185">Reference proteome</keyword>
<dbReference type="GO" id="GO:0005886">
    <property type="term" value="C:plasma membrane"/>
    <property type="evidence" value="ECO:0007669"/>
    <property type="project" value="UniProtKB-SubCell"/>
</dbReference>
<dbReference type="Proteomes" id="UP000664654">
    <property type="component" value="Unassembled WGS sequence"/>
</dbReference>
<evidence type="ECO:0000256" key="2">
    <source>
        <dbReference type="ARBA" id="ARBA00022692"/>
    </source>
</evidence>
<evidence type="ECO:0000313" key="8">
    <source>
        <dbReference type="Proteomes" id="UP000664654"/>
    </source>
</evidence>
<dbReference type="Pfam" id="PF00146">
    <property type="entry name" value="NADHdh"/>
    <property type="match status" value="1"/>
</dbReference>
<feature type="transmembrane region" description="Helical" evidence="6">
    <location>
        <begin position="146"/>
        <end position="164"/>
    </location>
</feature>
<sequence length="273" mass="29817">MSLRRSLNPLAPLYRLGLALSQQSVITEHPDRLNLRLAPALYFALAALGLAVVPWSADFIPADLVTGMVLWGAVEVLATVVIFLCGWSANAHLPLLGAYRYVSLGLSYMLVSMFVLIGVALPAESLQLSAVVESQREIWNVLRQPMGLPLFLIVGLGLTFWGPLDFASSPDLDRGISADQSGASRLVWQLARYAMLVAFSFMAATVFLGGWLGPWLPGPLWLVLKATLVLLILLWMGHNLPVMTPDKFISVAWVLLLPLSFVDLIWAGALALW</sequence>
<keyword evidence="5" id="KW-0520">NAD</keyword>
<protein>
    <submittedName>
        <fullName evidence="7">NADH-quinone oxidoreductase subunit H</fullName>
    </submittedName>
</protein>
<evidence type="ECO:0000256" key="4">
    <source>
        <dbReference type="ARBA" id="ARBA00023136"/>
    </source>
</evidence>